<dbReference type="Gene3D" id="3.40.50.1820">
    <property type="entry name" value="alpha/beta hydrolase"/>
    <property type="match status" value="1"/>
</dbReference>
<keyword evidence="1" id="KW-0812">Transmembrane</keyword>
<dbReference type="Proteomes" id="UP001500212">
    <property type="component" value="Unassembled WGS sequence"/>
</dbReference>
<dbReference type="InterPro" id="IPR050583">
    <property type="entry name" value="Mycobacterial_A85_antigen"/>
</dbReference>
<dbReference type="SUPFAM" id="SSF53474">
    <property type="entry name" value="alpha/beta-Hydrolases"/>
    <property type="match status" value="1"/>
</dbReference>
<dbReference type="InterPro" id="IPR029058">
    <property type="entry name" value="AB_hydrolase_fold"/>
</dbReference>
<evidence type="ECO:0000313" key="3">
    <source>
        <dbReference type="Proteomes" id="UP001500212"/>
    </source>
</evidence>
<keyword evidence="1" id="KW-1133">Transmembrane helix</keyword>
<gene>
    <name evidence="2" type="ORF">GCM10023195_80180</name>
</gene>
<dbReference type="PANTHER" id="PTHR48098">
    <property type="entry name" value="ENTEROCHELIN ESTERASE-RELATED"/>
    <property type="match status" value="1"/>
</dbReference>
<feature type="transmembrane region" description="Helical" evidence="1">
    <location>
        <begin position="32"/>
        <end position="52"/>
    </location>
</feature>
<dbReference type="RefSeq" id="WP_345366132.1">
    <property type="nucleotide sequence ID" value="NZ_BAABHJ010000040.1"/>
</dbReference>
<organism evidence="2 3">
    <name type="scientific">Actinoallomurus liliacearum</name>
    <dbReference type="NCBI Taxonomy" id="1080073"/>
    <lineage>
        <taxon>Bacteria</taxon>
        <taxon>Bacillati</taxon>
        <taxon>Actinomycetota</taxon>
        <taxon>Actinomycetes</taxon>
        <taxon>Streptosporangiales</taxon>
        <taxon>Thermomonosporaceae</taxon>
        <taxon>Actinoallomurus</taxon>
    </lineage>
</organism>
<keyword evidence="3" id="KW-1185">Reference proteome</keyword>
<reference evidence="3" key="1">
    <citation type="journal article" date="2019" name="Int. J. Syst. Evol. Microbiol.">
        <title>The Global Catalogue of Microorganisms (GCM) 10K type strain sequencing project: providing services to taxonomists for standard genome sequencing and annotation.</title>
        <authorList>
            <consortium name="The Broad Institute Genomics Platform"/>
            <consortium name="The Broad Institute Genome Sequencing Center for Infectious Disease"/>
            <person name="Wu L."/>
            <person name="Ma J."/>
        </authorList>
    </citation>
    <scope>NUCLEOTIDE SEQUENCE [LARGE SCALE GENOMIC DNA]</scope>
    <source>
        <strain evidence="3">JCM 17938</strain>
    </source>
</reference>
<evidence type="ECO:0000313" key="2">
    <source>
        <dbReference type="EMBL" id="GAA4617916.1"/>
    </source>
</evidence>
<dbReference type="InterPro" id="IPR000801">
    <property type="entry name" value="Esterase-like"/>
</dbReference>
<sequence length="380" mass="41919">MFGPQGFLTFTVLVIGFMGALYWLVKTRMLALKAVAGVVAFAPAMLFGVALVNKFYGYYQSWDDAWRDLTNQAPASVARVPDLGDRLDQVLGEAVKKRQARKNGFAMETVLTGAKSHIVRQGMIYLPPQYFQRQYAAERFPVIELIHGAPGNPGDYEGRLKISGMFRGLIAAGKAKPAVLVIPDVGGGRDRATQCLDTVRGEQDETYTAYDVPDLVAARLRVQPPGPAWEIAGFSEGGYCAANLALRHPDRYGIAASLSGYYEPLRHNRLPQPVDPFGGNKALRDANSPLKVLAKPGVDRRLPHFWVMTGSGVQVDLVQAQAFVDLVKRYQPDVPFLIVKGGQHNYGAWREAFPKMFMWATPRLWSAVPCTRTPGRATCY</sequence>
<protein>
    <submittedName>
        <fullName evidence="2">Alpha/beta hydrolase-fold protein</fullName>
    </submittedName>
</protein>
<evidence type="ECO:0000256" key="1">
    <source>
        <dbReference type="SAM" id="Phobius"/>
    </source>
</evidence>
<dbReference type="PANTHER" id="PTHR48098:SF1">
    <property type="entry name" value="DIACYLGLYCEROL ACYLTRANSFERASE_MYCOLYLTRANSFERASE AG85A"/>
    <property type="match status" value="1"/>
</dbReference>
<dbReference type="Pfam" id="PF00756">
    <property type="entry name" value="Esterase"/>
    <property type="match status" value="1"/>
</dbReference>
<dbReference type="EMBL" id="BAABHJ010000040">
    <property type="protein sequence ID" value="GAA4617916.1"/>
    <property type="molecule type" value="Genomic_DNA"/>
</dbReference>
<accession>A0ABP8TW06</accession>
<comment type="caution">
    <text evidence="2">The sequence shown here is derived from an EMBL/GenBank/DDBJ whole genome shotgun (WGS) entry which is preliminary data.</text>
</comment>
<dbReference type="GO" id="GO:0016787">
    <property type="term" value="F:hydrolase activity"/>
    <property type="evidence" value="ECO:0007669"/>
    <property type="project" value="UniProtKB-KW"/>
</dbReference>
<name>A0ABP8TW06_9ACTN</name>
<proteinExistence type="predicted"/>
<feature type="transmembrane region" description="Helical" evidence="1">
    <location>
        <begin position="6"/>
        <end position="25"/>
    </location>
</feature>
<keyword evidence="1" id="KW-0472">Membrane</keyword>
<keyword evidence="2" id="KW-0378">Hydrolase</keyword>